<dbReference type="EMBL" id="LGYO01000012">
    <property type="protein sequence ID" value="KNZ42523.1"/>
    <property type="molecule type" value="Genomic_DNA"/>
</dbReference>
<keyword evidence="2" id="KW-1185">Reference proteome</keyword>
<sequence>MEFRTDIAELSSLQIFMYFHPKGEPSIAALEVISAGLPLISSYVDGIKIILIWRNRMLLNAFSIAMYKLVDDTEL</sequence>
<reference evidence="2" key="1">
    <citation type="submission" date="2015-07" db="EMBL/GenBank/DDBJ databases">
        <title>Draft genome sequence of Acetobacterium bakii DSM 8293, a potential psychrophilic chemical producer through syngas fermentation.</title>
        <authorList>
            <person name="Song Y."/>
            <person name="Hwang S."/>
            <person name="Cho B.-K."/>
        </authorList>
    </citation>
    <scope>NUCLEOTIDE SEQUENCE [LARGE SCALE GENOMIC DNA]</scope>
    <source>
        <strain evidence="2">DSM 8239</strain>
    </source>
</reference>
<dbReference type="Proteomes" id="UP000036873">
    <property type="component" value="Unassembled WGS sequence"/>
</dbReference>
<accession>A0A0L6U1Y2</accession>
<gene>
    <name evidence="1" type="ORF">AKG39_06275</name>
</gene>
<name>A0A0L6U1Y2_9FIRM</name>
<dbReference type="STRING" id="52689.AKG39_06275"/>
<dbReference type="AlphaFoldDB" id="A0A0L6U1Y2"/>
<organism evidence="1 2">
    <name type="scientific">Acetobacterium bakii</name>
    <dbReference type="NCBI Taxonomy" id="52689"/>
    <lineage>
        <taxon>Bacteria</taxon>
        <taxon>Bacillati</taxon>
        <taxon>Bacillota</taxon>
        <taxon>Clostridia</taxon>
        <taxon>Eubacteriales</taxon>
        <taxon>Eubacteriaceae</taxon>
        <taxon>Acetobacterium</taxon>
    </lineage>
</organism>
<comment type="caution">
    <text evidence="1">The sequence shown here is derived from an EMBL/GenBank/DDBJ whole genome shotgun (WGS) entry which is preliminary data.</text>
</comment>
<protein>
    <submittedName>
        <fullName evidence="1">Uncharacterized protein</fullName>
    </submittedName>
</protein>
<evidence type="ECO:0000313" key="2">
    <source>
        <dbReference type="Proteomes" id="UP000036873"/>
    </source>
</evidence>
<proteinExistence type="predicted"/>
<evidence type="ECO:0000313" key="1">
    <source>
        <dbReference type="EMBL" id="KNZ42523.1"/>
    </source>
</evidence>
<dbReference type="RefSeq" id="WP_050739522.1">
    <property type="nucleotide sequence ID" value="NZ_LGYO01000012.1"/>
</dbReference>